<dbReference type="InterPro" id="IPR000160">
    <property type="entry name" value="GGDEF_dom"/>
</dbReference>
<dbReference type="InterPro" id="IPR043128">
    <property type="entry name" value="Rev_trsase/Diguanyl_cyclase"/>
</dbReference>
<dbReference type="PROSITE" id="PS50110">
    <property type="entry name" value="RESPONSE_REGULATORY"/>
    <property type="match status" value="2"/>
</dbReference>
<dbReference type="KEGG" id="psym:J1N51_06785"/>
<reference evidence="7" key="1">
    <citation type="submission" date="2021-03" db="EMBL/GenBank/DDBJ databases">
        <title>Description of Psychrosphaera ytuae sp. nov. isolated from deep sea sediment of South China Sea.</title>
        <authorList>
            <person name="Zhang J."/>
            <person name="Xu X.-D."/>
        </authorList>
    </citation>
    <scope>NUCLEOTIDE SEQUENCE</scope>
    <source>
        <strain evidence="7">MTZ26</strain>
    </source>
</reference>
<dbReference type="InterPro" id="IPR035965">
    <property type="entry name" value="PAS-like_dom_sf"/>
</dbReference>
<dbReference type="InterPro" id="IPR035919">
    <property type="entry name" value="EAL_sf"/>
</dbReference>
<dbReference type="Pfam" id="PF00990">
    <property type="entry name" value="GGDEF"/>
    <property type="match status" value="1"/>
</dbReference>
<dbReference type="EMBL" id="CP072110">
    <property type="protein sequence ID" value="QTH65136.1"/>
    <property type="molecule type" value="Genomic_DNA"/>
</dbReference>
<protein>
    <submittedName>
        <fullName evidence="7">EAL domain-containing protein</fullName>
    </submittedName>
</protein>
<dbReference type="CDD" id="cd01948">
    <property type="entry name" value="EAL"/>
    <property type="match status" value="1"/>
</dbReference>
<evidence type="ECO:0000313" key="8">
    <source>
        <dbReference type="Proteomes" id="UP000682739"/>
    </source>
</evidence>
<dbReference type="PROSITE" id="PS50883">
    <property type="entry name" value="EAL"/>
    <property type="match status" value="1"/>
</dbReference>
<dbReference type="CDD" id="cd01949">
    <property type="entry name" value="GGDEF"/>
    <property type="match status" value="1"/>
</dbReference>
<dbReference type="FunFam" id="3.30.70.270:FF:000001">
    <property type="entry name" value="Diguanylate cyclase domain protein"/>
    <property type="match status" value="1"/>
</dbReference>
<feature type="domain" description="GGDEF" evidence="6">
    <location>
        <begin position="437"/>
        <end position="569"/>
    </location>
</feature>
<dbReference type="InterPro" id="IPR029787">
    <property type="entry name" value="Nucleotide_cyclase"/>
</dbReference>
<dbReference type="Gene3D" id="3.30.70.270">
    <property type="match status" value="1"/>
</dbReference>
<accession>A0A975DDK5</accession>
<dbReference type="Proteomes" id="UP000682739">
    <property type="component" value="Chromosome"/>
</dbReference>
<dbReference type="SUPFAM" id="SSF55073">
    <property type="entry name" value="Nucleotide cyclase"/>
    <property type="match status" value="1"/>
</dbReference>
<dbReference type="InterPro" id="IPR011006">
    <property type="entry name" value="CheY-like_superfamily"/>
</dbReference>
<feature type="domain" description="Response regulatory" evidence="3">
    <location>
        <begin position="6"/>
        <end position="126"/>
    </location>
</feature>
<dbReference type="Gene3D" id="3.20.20.450">
    <property type="entry name" value="EAL domain"/>
    <property type="match status" value="1"/>
</dbReference>
<evidence type="ECO:0000259" key="4">
    <source>
        <dbReference type="PROSITE" id="PS50112"/>
    </source>
</evidence>
<dbReference type="Gene3D" id="3.40.50.2300">
    <property type="match status" value="2"/>
</dbReference>
<comment type="cofactor">
    <cofactor evidence="1">
        <name>Mg(2+)</name>
        <dbReference type="ChEBI" id="CHEBI:18420"/>
    </cofactor>
</comment>
<dbReference type="SMART" id="SM00267">
    <property type="entry name" value="GGDEF"/>
    <property type="match status" value="1"/>
</dbReference>
<dbReference type="RefSeq" id="WP_208833171.1">
    <property type="nucleotide sequence ID" value="NZ_CP072110.1"/>
</dbReference>
<dbReference type="PROSITE" id="PS50887">
    <property type="entry name" value="GGDEF"/>
    <property type="match status" value="1"/>
</dbReference>
<dbReference type="SUPFAM" id="SSF52172">
    <property type="entry name" value="CheY-like"/>
    <property type="match status" value="2"/>
</dbReference>
<dbReference type="GO" id="GO:0006355">
    <property type="term" value="P:regulation of DNA-templated transcription"/>
    <property type="evidence" value="ECO:0007669"/>
    <property type="project" value="InterPro"/>
</dbReference>
<evidence type="ECO:0000313" key="7">
    <source>
        <dbReference type="EMBL" id="QTH65136.1"/>
    </source>
</evidence>
<dbReference type="Pfam" id="PF00989">
    <property type="entry name" value="PAS"/>
    <property type="match status" value="1"/>
</dbReference>
<dbReference type="GO" id="GO:0003824">
    <property type="term" value="F:catalytic activity"/>
    <property type="evidence" value="ECO:0007669"/>
    <property type="project" value="UniProtKB-ARBA"/>
</dbReference>
<name>A0A975DDK5_9GAMM</name>
<dbReference type="PANTHER" id="PTHR44757:SF2">
    <property type="entry name" value="BIOFILM ARCHITECTURE MAINTENANCE PROTEIN MBAA"/>
    <property type="match status" value="1"/>
</dbReference>
<dbReference type="InterPro" id="IPR001633">
    <property type="entry name" value="EAL_dom"/>
</dbReference>
<dbReference type="PANTHER" id="PTHR44757">
    <property type="entry name" value="DIGUANYLATE CYCLASE DGCP"/>
    <property type="match status" value="1"/>
</dbReference>
<evidence type="ECO:0000259" key="3">
    <source>
        <dbReference type="PROSITE" id="PS50110"/>
    </source>
</evidence>
<dbReference type="NCBIfam" id="TIGR00229">
    <property type="entry name" value="sensory_box"/>
    <property type="match status" value="1"/>
</dbReference>
<gene>
    <name evidence="7" type="ORF">J1N51_06785</name>
</gene>
<feature type="modified residue" description="4-aspartylphosphate" evidence="2">
    <location>
        <position position="184"/>
    </location>
</feature>
<dbReference type="InterPro" id="IPR052155">
    <property type="entry name" value="Biofilm_reg_signaling"/>
</dbReference>
<dbReference type="SUPFAM" id="SSF141868">
    <property type="entry name" value="EAL domain-like"/>
    <property type="match status" value="1"/>
</dbReference>
<dbReference type="SMART" id="SM00052">
    <property type="entry name" value="EAL"/>
    <property type="match status" value="1"/>
</dbReference>
<dbReference type="SMART" id="SM00448">
    <property type="entry name" value="REC"/>
    <property type="match status" value="2"/>
</dbReference>
<feature type="domain" description="PAS" evidence="4">
    <location>
        <begin position="278"/>
        <end position="333"/>
    </location>
</feature>
<dbReference type="InterPro" id="IPR000014">
    <property type="entry name" value="PAS"/>
</dbReference>
<keyword evidence="2" id="KW-0597">Phosphoprotein</keyword>
<dbReference type="InterPro" id="IPR001789">
    <property type="entry name" value="Sig_transdc_resp-reg_receiver"/>
</dbReference>
<dbReference type="AlphaFoldDB" id="A0A975DDK5"/>
<dbReference type="SUPFAM" id="SSF55785">
    <property type="entry name" value="PYP-like sensor domain (PAS domain)"/>
    <property type="match status" value="1"/>
</dbReference>
<feature type="domain" description="EAL" evidence="5">
    <location>
        <begin position="580"/>
        <end position="829"/>
    </location>
</feature>
<dbReference type="Pfam" id="PF00563">
    <property type="entry name" value="EAL"/>
    <property type="match status" value="1"/>
</dbReference>
<sequence>MPQLLPLLLITSDFRTKRLLMEKINSLQLFDIDTVPDSSIAIEHLKRKKYQFIISEINAGKVDGWSLSSLIRSDIYKSDKKVPIVLLTDTHCERIAEATAKSFGINAVVTKSELNEVNTILADAFSSELPVSTKLTTLTVVADPDLSDELNLLFNVKFATLEAESAKQGLALIRQHDIDLVVLDSDLPDETSLVLMNSIRQEKPEISVVVIIPRDDTERAEFYMTNGASDFIYNPINKNRVLNICERAAQRNDFIISNKQFASKVNQLERSEQKFKNLSDAHTKLLENLSSVVMELDNAGRIKFMNRAWQELTGFSIQDSLNLTLMEFIEFDDLGHNRFSNQLNDILMANVTSTTAEVKIRTVMNKTVWVEVRLHQLVKEGRVHGLTATLDNIDDRKKAEEKLQHLALHDTLTGLYNRYYFDNELNRMTLLASRGNETHCLLYIDLDHFKIINDTEGHQMGDLVLKEVSQILSTRLRHSDILCRVGGDEFVILLSETKLKDAIDIGNNICDQIANAHFQFGNNTYKVSASIGVSEIDGQATAAEYLRQADIALYVAKNKGRNRTHSYVEGDTESTQQLDNMKWVQRLQQAIIDDNLVMHFQPVWSYDDNDVAYFEALVRLQVADKLSYPNEFIPALERAEDISFLDHQVVHKTIKLASENPKLHRVAINLSAQAFSDERLLPLIEEKLSQYNVAGERIIFELTESASLTNVSGTRRMIEQLSKLGCKFSIDDFGTGFSTFAYLKELPAHSVKIDGSFVKDMICNDVDRTLVEAISNVAMVLNKTSVAEFVETKEIFDSLKSLGVTYAQGYFISRPLPLNEAIEFRFDPNNFE</sequence>
<evidence type="ECO:0000256" key="2">
    <source>
        <dbReference type="PROSITE-ProRule" id="PRU00169"/>
    </source>
</evidence>
<organism evidence="7 8">
    <name type="scientific">Psychrosphaera ytuae</name>
    <dbReference type="NCBI Taxonomy" id="2820710"/>
    <lineage>
        <taxon>Bacteria</taxon>
        <taxon>Pseudomonadati</taxon>
        <taxon>Pseudomonadota</taxon>
        <taxon>Gammaproteobacteria</taxon>
        <taxon>Alteromonadales</taxon>
        <taxon>Pseudoalteromonadaceae</taxon>
        <taxon>Psychrosphaera</taxon>
    </lineage>
</organism>
<dbReference type="PROSITE" id="PS50112">
    <property type="entry name" value="PAS"/>
    <property type="match status" value="1"/>
</dbReference>
<dbReference type="Pfam" id="PF00072">
    <property type="entry name" value="Response_reg"/>
    <property type="match status" value="1"/>
</dbReference>
<comment type="caution">
    <text evidence="2">Lacks conserved residue(s) required for the propagation of feature annotation.</text>
</comment>
<dbReference type="GO" id="GO:0000160">
    <property type="term" value="P:phosphorelay signal transduction system"/>
    <property type="evidence" value="ECO:0007669"/>
    <property type="project" value="InterPro"/>
</dbReference>
<proteinExistence type="predicted"/>
<dbReference type="Gene3D" id="3.30.450.20">
    <property type="entry name" value="PAS domain"/>
    <property type="match status" value="1"/>
</dbReference>
<feature type="domain" description="Response regulatory" evidence="3">
    <location>
        <begin position="136"/>
        <end position="249"/>
    </location>
</feature>
<evidence type="ECO:0000259" key="6">
    <source>
        <dbReference type="PROSITE" id="PS50887"/>
    </source>
</evidence>
<dbReference type="NCBIfam" id="TIGR00254">
    <property type="entry name" value="GGDEF"/>
    <property type="match status" value="1"/>
</dbReference>
<evidence type="ECO:0000259" key="5">
    <source>
        <dbReference type="PROSITE" id="PS50883"/>
    </source>
</evidence>
<dbReference type="InterPro" id="IPR013767">
    <property type="entry name" value="PAS_fold"/>
</dbReference>
<dbReference type="CDD" id="cd00130">
    <property type="entry name" value="PAS"/>
    <property type="match status" value="1"/>
</dbReference>
<dbReference type="SMART" id="SM00091">
    <property type="entry name" value="PAS"/>
    <property type="match status" value="1"/>
</dbReference>
<evidence type="ECO:0000256" key="1">
    <source>
        <dbReference type="ARBA" id="ARBA00001946"/>
    </source>
</evidence>
<keyword evidence="8" id="KW-1185">Reference proteome</keyword>